<sequence length="34" mass="4077">MQDKNKVIREMTETMSWDSIIKRKENIGFCLSFP</sequence>
<gene>
    <name evidence="1" type="ORF">MPEBLZ_03858</name>
</gene>
<evidence type="ECO:0000313" key="2">
    <source>
        <dbReference type="Proteomes" id="UP000050360"/>
    </source>
</evidence>
<protein>
    <submittedName>
        <fullName evidence="1">Uncharacterized protein</fullName>
    </submittedName>
</protein>
<accession>A0A0P8A506</accession>
<comment type="caution">
    <text evidence="1">The sequence shown here is derived from an EMBL/GenBank/DDBJ whole genome shotgun (WGS) entry which is preliminary data.</text>
</comment>
<name>A0A0P8A506_9EURY</name>
<evidence type="ECO:0000313" key="1">
    <source>
        <dbReference type="EMBL" id="KPQ41611.1"/>
    </source>
</evidence>
<reference evidence="1 2" key="1">
    <citation type="submission" date="2015-09" db="EMBL/GenBank/DDBJ databases">
        <title>A metagenomics-based metabolic model of nitrate-dependent anaerobic oxidation of methane by Methanoperedens-like archaea.</title>
        <authorList>
            <person name="Arshad A."/>
            <person name="Speth D.R."/>
            <person name="De Graaf R.M."/>
            <person name="Op Den Camp H.J."/>
            <person name="Jetten M.S."/>
            <person name="Welte C.U."/>
        </authorList>
    </citation>
    <scope>NUCLEOTIDE SEQUENCE [LARGE SCALE GENOMIC DNA]</scope>
</reference>
<dbReference type="AlphaFoldDB" id="A0A0P8A506"/>
<proteinExistence type="predicted"/>
<dbReference type="Proteomes" id="UP000050360">
    <property type="component" value="Unassembled WGS sequence"/>
</dbReference>
<dbReference type="EMBL" id="LKCM01000333">
    <property type="protein sequence ID" value="KPQ41611.1"/>
    <property type="molecule type" value="Genomic_DNA"/>
</dbReference>
<organism evidence="1 2">
    <name type="scientific">Candidatus Methanoperedens nitratireducens</name>
    <dbReference type="NCBI Taxonomy" id="1392998"/>
    <lineage>
        <taxon>Archaea</taxon>
        <taxon>Methanobacteriati</taxon>
        <taxon>Methanobacteriota</taxon>
        <taxon>Stenosarchaea group</taxon>
        <taxon>Methanomicrobia</taxon>
        <taxon>Methanosarcinales</taxon>
        <taxon>ANME-2 cluster</taxon>
        <taxon>Candidatus Methanoperedentaceae</taxon>
        <taxon>Candidatus Methanoperedens</taxon>
    </lineage>
</organism>